<feature type="chain" id="PRO_5016295936" evidence="1">
    <location>
        <begin position="23"/>
        <end position="497"/>
    </location>
</feature>
<dbReference type="PANTHER" id="PTHR36234:SF5">
    <property type="entry name" value="LYSYL ENDOPEPTIDASE"/>
    <property type="match status" value="1"/>
</dbReference>
<keyword evidence="3" id="KW-1185">Reference proteome</keyword>
<evidence type="ECO:0000313" key="2">
    <source>
        <dbReference type="EMBL" id="PWW45652.1"/>
    </source>
</evidence>
<proteinExistence type="predicted"/>
<dbReference type="InterPro" id="IPR043504">
    <property type="entry name" value="Peptidase_S1_PA_chymotrypsin"/>
</dbReference>
<comment type="caution">
    <text evidence="2">The sequence shown here is derived from an EMBL/GenBank/DDBJ whole genome shotgun (WGS) entry which is preliminary data.</text>
</comment>
<organism evidence="2 3">
    <name type="scientific">Melaminivora alkalimesophila</name>
    <dbReference type="NCBI Taxonomy" id="1165852"/>
    <lineage>
        <taxon>Bacteria</taxon>
        <taxon>Pseudomonadati</taxon>
        <taxon>Pseudomonadota</taxon>
        <taxon>Betaproteobacteria</taxon>
        <taxon>Burkholderiales</taxon>
        <taxon>Comamonadaceae</taxon>
        <taxon>Melaminivora</taxon>
    </lineage>
</organism>
<protein>
    <submittedName>
        <fullName evidence="2">Trypsin-like peptidase</fullName>
    </submittedName>
</protein>
<dbReference type="PANTHER" id="PTHR36234">
    <property type="entry name" value="LYSYL ENDOPEPTIDASE"/>
    <property type="match status" value="1"/>
</dbReference>
<reference evidence="2 3" key="1">
    <citation type="submission" date="2018-05" db="EMBL/GenBank/DDBJ databases">
        <title>Genomic Encyclopedia of Type Strains, Phase IV (KMG-IV): sequencing the most valuable type-strain genomes for metagenomic binning, comparative biology and taxonomic classification.</title>
        <authorList>
            <person name="Goeker M."/>
        </authorList>
    </citation>
    <scope>NUCLEOTIDE SEQUENCE [LARGE SCALE GENOMIC DNA]</scope>
    <source>
        <strain evidence="2 3">DSM 26006</strain>
    </source>
</reference>
<dbReference type="Pfam" id="PF13365">
    <property type="entry name" value="Trypsin_2"/>
    <property type="match status" value="1"/>
</dbReference>
<dbReference type="EMBL" id="QGUB01000006">
    <property type="protein sequence ID" value="PWW45652.1"/>
    <property type="molecule type" value="Genomic_DNA"/>
</dbReference>
<name>A0A317RAI5_9BURK</name>
<sequence length="497" mass="51468">MDRFLARPALRRAALSLLLALAACGGGSDNGAPDPAPPPSTVPPVAGDRIEAFDPAAAPAAKLTEGAARPAQAAAASGMVRTVVLGPLQAPPTKATVGSGSPGAPLQIGQARSVADTATPQGTAALLQWHPSGRNTQVAALRFVAEGAHGVRLGVLVEALPPGAVLRAYGAPQDEVVEVDAQALRTMAARHAEAGADDRAARTWWSPDFGGAQTTLEVEIPHSAATDGVRLSVPRLSHFTQTPDEAQLALQTKAAGSCNVDLACRPEYLEQGRSVARMVFVREDGKAYLCTGTLMNDAASSGTPYFLSANHCIDRQTVASTLTTEWFLRARSCGGTDTAGAQRLTGGATLLYAAARTDVALMRLNGAPPAGIVYAGSYFGSPLQPGTPLAVVHHPGGDMQKISLGTLLHYSSCSDGGLCRASNETEGTYLTLGWRTGVVEGGSSGSAAFLTLGERRYVVGQLMGGLSSCARPDAVDYYGRFDLAYRDAIRRWLNPGG</sequence>
<accession>A0A317RAI5</accession>
<dbReference type="InterPro" id="IPR009003">
    <property type="entry name" value="Peptidase_S1_PA"/>
</dbReference>
<evidence type="ECO:0000256" key="1">
    <source>
        <dbReference type="SAM" id="SignalP"/>
    </source>
</evidence>
<evidence type="ECO:0000313" key="3">
    <source>
        <dbReference type="Proteomes" id="UP000246483"/>
    </source>
</evidence>
<keyword evidence="1" id="KW-0732">Signal</keyword>
<dbReference type="SUPFAM" id="SSF50494">
    <property type="entry name" value="Trypsin-like serine proteases"/>
    <property type="match status" value="1"/>
</dbReference>
<feature type="signal peptide" evidence="1">
    <location>
        <begin position="1"/>
        <end position="22"/>
    </location>
</feature>
<dbReference type="RefSeq" id="WP_019374481.1">
    <property type="nucleotide sequence ID" value="NZ_ALEE01000542.1"/>
</dbReference>
<gene>
    <name evidence="2" type="ORF">DFR36_106142</name>
</gene>
<dbReference type="AlphaFoldDB" id="A0A317RAI5"/>
<dbReference type="PROSITE" id="PS51257">
    <property type="entry name" value="PROKAR_LIPOPROTEIN"/>
    <property type="match status" value="1"/>
</dbReference>
<dbReference type="Proteomes" id="UP000246483">
    <property type="component" value="Unassembled WGS sequence"/>
</dbReference>
<dbReference type="Gene3D" id="2.40.10.10">
    <property type="entry name" value="Trypsin-like serine proteases"/>
    <property type="match status" value="2"/>
</dbReference>
<dbReference type="OrthoDB" id="5619888at2"/>